<dbReference type="Gene3D" id="3.40.50.880">
    <property type="match status" value="1"/>
</dbReference>
<feature type="transmembrane region" description="Helical" evidence="2">
    <location>
        <begin position="6"/>
        <end position="27"/>
    </location>
</feature>
<proteinExistence type="predicted"/>
<dbReference type="NCBIfam" id="TIGR02226">
    <property type="entry name" value="two_anch"/>
    <property type="match status" value="1"/>
</dbReference>
<feature type="compositionally biased region" description="Low complexity" evidence="1">
    <location>
        <begin position="396"/>
        <end position="411"/>
    </location>
</feature>
<keyword evidence="2" id="KW-1133">Transmembrane helix</keyword>
<keyword evidence="5" id="KW-1185">Reference proteome</keyword>
<dbReference type="EMBL" id="AP025592">
    <property type="protein sequence ID" value="BDG09617.1"/>
    <property type="molecule type" value="Genomic_DNA"/>
</dbReference>
<keyword evidence="2" id="KW-0812">Transmembrane</keyword>
<evidence type="ECO:0000259" key="3">
    <source>
        <dbReference type="Pfam" id="PF07584"/>
    </source>
</evidence>
<dbReference type="InterPro" id="IPR011933">
    <property type="entry name" value="Double_TM_dom"/>
</dbReference>
<evidence type="ECO:0000256" key="1">
    <source>
        <dbReference type="SAM" id="MobiDB-lite"/>
    </source>
</evidence>
<dbReference type="Proteomes" id="UP001162734">
    <property type="component" value="Chromosome"/>
</dbReference>
<evidence type="ECO:0000313" key="4">
    <source>
        <dbReference type="EMBL" id="BDG09617.1"/>
    </source>
</evidence>
<dbReference type="PANTHER" id="PTHR37464:SF1">
    <property type="entry name" value="BLL2463 PROTEIN"/>
    <property type="match status" value="1"/>
</dbReference>
<feature type="region of interest" description="Disordered" evidence="1">
    <location>
        <begin position="396"/>
        <end position="416"/>
    </location>
</feature>
<name>A0ABN6N8R7_9BACT</name>
<reference evidence="5" key="1">
    <citation type="journal article" date="2022" name="Int. J. Syst. Evol. Microbiol.">
        <title>Anaeromyxobacter oryzae sp. nov., Anaeromyxobacter diazotrophicus sp. nov. and Anaeromyxobacter paludicola sp. nov., isolated from paddy soils.</title>
        <authorList>
            <person name="Itoh H."/>
            <person name="Xu Z."/>
            <person name="Mise K."/>
            <person name="Masuda Y."/>
            <person name="Ushijima N."/>
            <person name="Hayakawa C."/>
            <person name="Shiratori Y."/>
            <person name="Senoo K."/>
        </authorList>
    </citation>
    <scope>NUCLEOTIDE SEQUENCE [LARGE SCALE GENOMIC DNA]</scope>
    <source>
        <strain evidence="5">Red630</strain>
    </source>
</reference>
<feature type="transmembrane region" description="Helical" evidence="2">
    <location>
        <begin position="58"/>
        <end position="76"/>
    </location>
</feature>
<dbReference type="PANTHER" id="PTHR37464">
    <property type="entry name" value="BLL2463 PROTEIN"/>
    <property type="match status" value="1"/>
</dbReference>
<organism evidence="4 5">
    <name type="scientific">Anaeromyxobacter paludicola</name>
    <dbReference type="NCBI Taxonomy" id="2918171"/>
    <lineage>
        <taxon>Bacteria</taxon>
        <taxon>Pseudomonadati</taxon>
        <taxon>Myxococcota</taxon>
        <taxon>Myxococcia</taxon>
        <taxon>Myxococcales</taxon>
        <taxon>Cystobacterineae</taxon>
        <taxon>Anaeromyxobacteraceae</taxon>
        <taxon>Anaeromyxobacter</taxon>
    </lineage>
</organism>
<gene>
    <name evidence="4" type="ORF">AMPC_27300</name>
</gene>
<dbReference type="InterPro" id="IPR029062">
    <property type="entry name" value="Class_I_gatase-like"/>
</dbReference>
<protein>
    <recommendedName>
        <fullName evidence="3">Aerotolerance regulator N-terminal domain-containing protein</fullName>
    </recommendedName>
</protein>
<dbReference type="InterPro" id="IPR024163">
    <property type="entry name" value="Aerotolerance_reg_N"/>
</dbReference>
<evidence type="ECO:0000313" key="5">
    <source>
        <dbReference type="Proteomes" id="UP001162734"/>
    </source>
</evidence>
<evidence type="ECO:0000256" key="2">
    <source>
        <dbReference type="SAM" id="Phobius"/>
    </source>
</evidence>
<dbReference type="SUPFAM" id="SSF52317">
    <property type="entry name" value="Class I glutamine amidotransferase-like"/>
    <property type="match status" value="1"/>
</dbReference>
<sequence length="738" mass="77378">MSLSFLHPGLAWGLLAAALPLAIHLFFRRRPRPVPFPAIDFILRARQQTERRLKLRKLLLFAARTLLLAAVAGAIARPRLVRDAAAAAAAPRGPSAVAIVLDASASMTYQLGGRTLFERGRALALQALDDLSTEEPATFVWCGGPGAPEAAPPSFDRAGLRRKLAGAEPTLGYSDLSACVGAAARALADPAFAAMGKRIAVATDLTASAWRLDGPPPLVEGPGGAKVRPEVTLLDAADGAPLPNVAVEAIAAEPDAAVGPRGYRITATLANHGGAPVKDAPLQLRVGAGKEERIAIRAFAELPPNGTAKKSLAWSFALGGPAAVTAALAPDALEVDDARALTVSVPHEVRALVVDGAPSPVKYKDESFFLEAALASPASPARPTVVDVEAFSGVGASPAESAGPSSLSRAAGEGRGGGVRLSDYDVLFLLNVRSVGARAAELARWVEAGGGLFIALGDEVDADRYDEELGALLPQKLRLVKTAAERGTPGAEARAARFADLDWTHPALSVFEGQAREGLLGTRTFRYMLLEPARGKGAEPPRVLASYDDGAPALVEARRGKGRVVLYTSTLDRAWSDWTIRTSFLPAMQRFAAYLAGGLEDRPAPPALVLGAHPLQPRGGQKVLAVVRPDGRELPPDRGPDGALTVTPDRPGLWQVKVEEPGAAPRLDPRLAFAVQPDPRESDTRRIDPTELTAWLGGADHAKVTGEKSAAAQRTVPLWSWLLLLGLAAFLAEGALAR</sequence>
<feature type="domain" description="Aerotolerance regulator N-terminal" evidence="3">
    <location>
        <begin position="1"/>
        <end position="78"/>
    </location>
</feature>
<dbReference type="Pfam" id="PF07584">
    <property type="entry name" value="BatA"/>
    <property type="match status" value="1"/>
</dbReference>
<dbReference type="RefSeq" id="WP_248341893.1">
    <property type="nucleotide sequence ID" value="NZ_AP025592.1"/>
</dbReference>
<keyword evidence="2" id="KW-0472">Membrane</keyword>
<accession>A0ABN6N8R7</accession>